<dbReference type="GO" id="GO:0003993">
    <property type="term" value="F:acid phosphatase activity"/>
    <property type="evidence" value="ECO:0007669"/>
    <property type="project" value="InterPro"/>
</dbReference>
<dbReference type="GO" id="GO:0046872">
    <property type="term" value="F:metal ion binding"/>
    <property type="evidence" value="ECO:0007669"/>
    <property type="project" value="InterPro"/>
</dbReference>
<dbReference type="InterPro" id="IPR008963">
    <property type="entry name" value="Purple_acid_Pase-like_N"/>
</dbReference>
<evidence type="ECO:0000259" key="3">
    <source>
        <dbReference type="Pfam" id="PF16656"/>
    </source>
</evidence>
<dbReference type="SUPFAM" id="SSF56300">
    <property type="entry name" value="Metallo-dependent phosphatases"/>
    <property type="match status" value="1"/>
</dbReference>
<dbReference type="RefSeq" id="WP_103562046.1">
    <property type="nucleotide sequence ID" value="NZ_MTBP01000001.1"/>
</dbReference>
<dbReference type="Pfam" id="PF16656">
    <property type="entry name" value="Pur_ac_phosph_N"/>
    <property type="match status" value="1"/>
</dbReference>
<dbReference type="InterPro" id="IPR006311">
    <property type="entry name" value="TAT_signal"/>
</dbReference>
<proteinExistence type="predicted"/>
<evidence type="ECO:0000313" key="5">
    <source>
        <dbReference type="Proteomes" id="UP000242367"/>
    </source>
</evidence>
<dbReference type="PROSITE" id="PS51318">
    <property type="entry name" value="TAT"/>
    <property type="match status" value="1"/>
</dbReference>
<protein>
    <submittedName>
        <fullName evidence="4">Calcineurin-like phosphoesterase</fullName>
    </submittedName>
</protein>
<evidence type="ECO:0000256" key="1">
    <source>
        <dbReference type="ARBA" id="ARBA00022729"/>
    </source>
</evidence>
<dbReference type="PANTHER" id="PTHR22953">
    <property type="entry name" value="ACID PHOSPHATASE RELATED"/>
    <property type="match status" value="1"/>
</dbReference>
<reference evidence="4 5" key="1">
    <citation type="journal article" date="2017" name="Chemistry">
        <title>Isolation, Biosynthesis and Chemical Modifications of Rubterolones A-F: Rare Tropolone Alkaloids from Actinomadura sp. 5-2.</title>
        <authorList>
            <person name="Guo H."/>
            <person name="Benndorf R."/>
            <person name="Leichnitz D."/>
            <person name="Klassen J.L."/>
            <person name="Vollmers J."/>
            <person name="Gorls H."/>
            <person name="Steinacker M."/>
            <person name="Weigel C."/>
            <person name="Dahse H.M."/>
            <person name="Kaster A.K."/>
            <person name="de Beer Z.W."/>
            <person name="Poulsen M."/>
            <person name="Beemelmanns C."/>
        </authorList>
    </citation>
    <scope>NUCLEOTIDE SEQUENCE [LARGE SCALE GENOMIC DNA]</scope>
    <source>
        <strain evidence="4 5">5-2</strain>
    </source>
</reference>
<dbReference type="Proteomes" id="UP000242367">
    <property type="component" value="Unassembled WGS sequence"/>
</dbReference>
<sequence>MAEKQGVGRRQVLRGLGGAALAAPVLGRTGTAAALVTTPDAAGAPRPEQLHLQFGADAAHEMTVSWAAPERVARPVVRLGRPGHGLGTLVHAEERVYTEALTGERVFTYHAELPRLASGSSYTYRVEHRGAEPLAGAFRTAPRGRSRGFRFTSFGDQAIPAKVGQGLGPATPNAGYIVDAVDRLDPLFHLLNGDLCYANVSDAPVETWRSFFANNQRSASRRPWMPCAGNHESEVGNGPHGYLAYQTRFALPGNGTRDFLGNWYAFTVGAIRVISLNNDDVCLQDGAFSAYRRDHIAGYDAKGYDPYIRGYSDGAQKAWLERTLRAAAHDPDIDWIIVCMHQVAMSSAHFNGADLGIRREWLPLFDRYGVDLVLAGHEHHFERTFPVKGVLPGSTLLTPAPQATDAAVIDTTKGAVHMIIGGGGHSAATPWSAFDAPNDGVVITDVGPGDPRHQRASKTATEPAPWSAYRDLKKPYGFASFDYEPHAPGGNTEITVTHYGADLGSPNYEELDRFVLRKPRHH</sequence>
<evidence type="ECO:0000313" key="4">
    <source>
        <dbReference type="EMBL" id="POM27193.1"/>
    </source>
</evidence>
<organism evidence="4 5">
    <name type="scientific">Actinomadura rubteroloni</name>
    <dbReference type="NCBI Taxonomy" id="1926885"/>
    <lineage>
        <taxon>Bacteria</taxon>
        <taxon>Bacillati</taxon>
        <taxon>Actinomycetota</taxon>
        <taxon>Actinomycetes</taxon>
        <taxon>Streptosporangiales</taxon>
        <taxon>Thermomonosporaceae</taxon>
        <taxon>Actinomadura</taxon>
    </lineage>
</organism>
<gene>
    <name evidence="4" type="ORF">BTM25_16040</name>
</gene>
<feature type="domain" description="Purple acid phosphatase N-terminal" evidence="3">
    <location>
        <begin position="47"/>
        <end position="131"/>
    </location>
</feature>
<accession>A0A2P4UQ71</accession>
<dbReference type="AlphaFoldDB" id="A0A2P4UQ71"/>
<name>A0A2P4UQ71_9ACTN</name>
<dbReference type="Gene3D" id="3.60.21.10">
    <property type="match status" value="1"/>
</dbReference>
<comment type="caution">
    <text evidence="4">The sequence shown here is derived from an EMBL/GenBank/DDBJ whole genome shotgun (WGS) entry which is preliminary data.</text>
</comment>
<dbReference type="InterPro" id="IPR004843">
    <property type="entry name" value="Calcineurin-like_PHP"/>
</dbReference>
<dbReference type="EMBL" id="MTBP01000001">
    <property type="protein sequence ID" value="POM27193.1"/>
    <property type="molecule type" value="Genomic_DNA"/>
</dbReference>
<dbReference type="InterPro" id="IPR015914">
    <property type="entry name" value="PAPs_N"/>
</dbReference>
<dbReference type="InterPro" id="IPR039331">
    <property type="entry name" value="PAPs-like"/>
</dbReference>
<keyword evidence="5" id="KW-1185">Reference proteome</keyword>
<feature type="domain" description="Calcineurin-like phosphoesterase" evidence="2">
    <location>
        <begin position="180"/>
        <end position="380"/>
    </location>
</feature>
<keyword evidence="1" id="KW-0732">Signal</keyword>
<dbReference type="Pfam" id="PF00149">
    <property type="entry name" value="Metallophos"/>
    <property type="match status" value="1"/>
</dbReference>
<dbReference type="PANTHER" id="PTHR22953:SF153">
    <property type="entry name" value="PURPLE ACID PHOSPHATASE"/>
    <property type="match status" value="1"/>
</dbReference>
<dbReference type="SUPFAM" id="SSF49363">
    <property type="entry name" value="Purple acid phosphatase, N-terminal domain"/>
    <property type="match status" value="1"/>
</dbReference>
<evidence type="ECO:0000259" key="2">
    <source>
        <dbReference type="Pfam" id="PF00149"/>
    </source>
</evidence>
<dbReference type="Gene3D" id="2.60.40.380">
    <property type="entry name" value="Purple acid phosphatase-like, N-terminal"/>
    <property type="match status" value="1"/>
</dbReference>
<dbReference type="InterPro" id="IPR029052">
    <property type="entry name" value="Metallo-depent_PP-like"/>
</dbReference>